<dbReference type="Proteomes" id="UP000610746">
    <property type="component" value="Unassembled WGS sequence"/>
</dbReference>
<dbReference type="AlphaFoldDB" id="A0A8J8G903"/>
<proteinExistence type="predicted"/>
<dbReference type="RefSeq" id="WP_173778772.1">
    <property type="nucleotide sequence ID" value="NZ_JABSNO010000007.1"/>
</dbReference>
<organism evidence="1 2">
    <name type="scientific">Frigoriflavimonas asaccharolytica</name>
    <dbReference type="NCBI Taxonomy" id="2735899"/>
    <lineage>
        <taxon>Bacteria</taxon>
        <taxon>Pseudomonadati</taxon>
        <taxon>Bacteroidota</taxon>
        <taxon>Flavobacteriia</taxon>
        <taxon>Flavobacteriales</taxon>
        <taxon>Weeksellaceae</taxon>
        <taxon>Frigoriflavimonas</taxon>
    </lineage>
</organism>
<comment type="caution">
    <text evidence="1">The sequence shown here is derived from an EMBL/GenBank/DDBJ whole genome shotgun (WGS) entry which is preliminary data.</text>
</comment>
<evidence type="ECO:0000313" key="2">
    <source>
        <dbReference type="Proteomes" id="UP000610746"/>
    </source>
</evidence>
<protein>
    <submittedName>
        <fullName evidence="1">Uncharacterized protein</fullName>
    </submittedName>
</protein>
<evidence type="ECO:0000313" key="1">
    <source>
        <dbReference type="EMBL" id="NRS92157.1"/>
    </source>
</evidence>
<keyword evidence="2" id="KW-1185">Reference proteome</keyword>
<sequence>MNINILEALIYSVIPTLIGLYITEKVKGNVKSNFDKKLENLKKEHNIDITKLQADINALKTKENFKFTKLHEKRLIVLENIYKLLNNASKELSVYVSPVKFTPKDTKFEEYENNLQLNYINAHNEFVSFFNDNKIYLTVIELIENYLNQVSEIYNDYSTNHMLKKMGDNSNVEIRTKAFTAYKKMPEKVNPIKKEIEKKFREILEK</sequence>
<dbReference type="EMBL" id="JABSNO010000007">
    <property type="protein sequence ID" value="NRS92157.1"/>
    <property type="molecule type" value="Genomic_DNA"/>
</dbReference>
<reference evidence="1" key="1">
    <citation type="submission" date="2020-05" db="EMBL/GenBank/DDBJ databases">
        <title>Genomic Encyclopedia of Type Strains, Phase IV (KMG-V): Genome sequencing to study the core and pangenomes of soil and plant-associated prokaryotes.</title>
        <authorList>
            <person name="Whitman W."/>
        </authorList>
    </citation>
    <scope>NUCLEOTIDE SEQUENCE</scope>
    <source>
        <strain evidence="1">16F</strain>
    </source>
</reference>
<name>A0A8J8G903_9FLAO</name>
<accession>A0A8J8G903</accession>
<gene>
    <name evidence="1" type="ORF">HNQ03_001225</name>
</gene>